<protein>
    <submittedName>
        <fullName evidence="2">Uncharacterized protein</fullName>
    </submittedName>
</protein>
<dbReference type="EMBL" id="JAAOAM010000094">
    <property type="protein sequence ID" value="KAF5548899.1"/>
    <property type="molecule type" value="Genomic_DNA"/>
</dbReference>
<evidence type="ECO:0000313" key="2">
    <source>
        <dbReference type="EMBL" id="KAF5548899.1"/>
    </source>
</evidence>
<gene>
    <name evidence="2" type="ORF">FMEXI_4570</name>
</gene>
<sequence>MLEQRRSTRGSRIQLHASDRNQQDNHDDTDHSGRLSNRIYNLTQIPGPFRDDSYFSGEYTRAADTFEGLGGEKADLYYDFDPRNLGPSNRTYEPLRMPSSYIDHTSHDRSFITSGAAARSLEKALEEMKTSSYAASNEAEEEAEHLWRAGYPEGLRSRLRARLSFSKLHNKDTISRDSTIRNEAQMDDLLACVGKRMMKTPSLKESRDERPIDGEGLEGDTLGSRLHFPRANPPADLG</sequence>
<reference evidence="2 3" key="1">
    <citation type="submission" date="2020-05" db="EMBL/GenBank/DDBJ databases">
        <title>Identification and distribution of gene clusters putatively required for synthesis of sphingolipid metabolism inhibitors in phylogenetically diverse species of the filamentous fungus Fusarium.</title>
        <authorList>
            <person name="Kim H.-S."/>
            <person name="Busman M."/>
            <person name="Brown D.W."/>
            <person name="Divon H."/>
            <person name="Uhlig S."/>
            <person name="Proctor R.H."/>
        </authorList>
    </citation>
    <scope>NUCLEOTIDE SEQUENCE [LARGE SCALE GENOMIC DNA]</scope>
    <source>
        <strain evidence="2 3">NRRL 53147</strain>
    </source>
</reference>
<organism evidence="2 3">
    <name type="scientific">Fusarium mexicanum</name>
    <dbReference type="NCBI Taxonomy" id="751941"/>
    <lineage>
        <taxon>Eukaryota</taxon>
        <taxon>Fungi</taxon>
        <taxon>Dikarya</taxon>
        <taxon>Ascomycota</taxon>
        <taxon>Pezizomycotina</taxon>
        <taxon>Sordariomycetes</taxon>
        <taxon>Hypocreomycetidae</taxon>
        <taxon>Hypocreales</taxon>
        <taxon>Nectriaceae</taxon>
        <taxon>Fusarium</taxon>
        <taxon>Fusarium fujikuroi species complex</taxon>
    </lineage>
</organism>
<name>A0A8H5J4W4_9HYPO</name>
<accession>A0A8H5J4W4</accession>
<evidence type="ECO:0000313" key="3">
    <source>
        <dbReference type="Proteomes" id="UP000522262"/>
    </source>
</evidence>
<dbReference type="Proteomes" id="UP000522262">
    <property type="component" value="Unassembled WGS sequence"/>
</dbReference>
<feature type="region of interest" description="Disordered" evidence="1">
    <location>
        <begin position="199"/>
        <end position="238"/>
    </location>
</feature>
<feature type="region of interest" description="Disordered" evidence="1">
    <location>
        <begin position="1"/>
        <end position="35"/>
    </location>
</feature>
<comment type="caution">
    <text evidence="2">The sequence shown here is derived from an EMBL/GenBank/DDBJ whole genome shotgun (WGS) entry which is preliminary data.</text>
</comment>
<evidence type="ECO:0000256" key="1">
    <source>
        <dbReference type="SAM" id="MobiDB-lite"/>
    </source>
</evidence>
<feature type="compositionally biased region" description="Basic and acidic residues" evidence="1">
    <location>
        <begin position="17"/>
        <end position="33"/>
    </location>
</feature>
<keyword evidence="3" id="KW-1185">Reference proteome</keyword>
<feature type="compositionally biased region" description="Basic and acidic residues" evidence="1">
    <location>
        <begin position="202"/>
        <end position="213"/>
    </location>
</feature>
<dbReference type="AlphaFoldDB" id="A0A8H5J4W4"/>
<proteinExistence type="predicted"/>